<gene>
    <name evidence="1" type="ORF">KM029_09505</name>
</gene>
<name>A0ABX8GPT2_9BACT</name>
<dbReference type="RefSeq" id="WP_144073067.1">
    <property type="nucleotide sequence ID" value="NZ_CP076128.1"/>
</dbReference>
<evidence type="ECO:0000313" key="1">
    <source>
        <dbReference type="EMBL" id="QWG05619.1"/>
    </source>
</evidence>
<reference evidence="1 2" key="1">
    <citation type="submission" date="2021-05" db="EMBL/GenBank/DDBJ databases">
        <title>Comparative genomic studies on the polysaccharide-degrading batcterial strains of the Flammeovirga genus.</title>
        <authorList>
            <person name="Zewei F."/>
            <person name="Zheng Z."/>
            <person name="Yu L."/>
            <person name="Ruyue G."/>
            <person name="Yanhong M."/>
            <person name="Yuanyuan C."/>
            <person name="Jingyan G."/>
            <person name="Wenjun H."/>
        </authorList>
    </citation>
    <scope>NUCLEOTIDE SEQUENCE [LARGE SCALE GENOMIC DNA]</scope>
    <source>
        <strain evidence="1 2">YS10</strain>
    </source>
</reference>
<sequence>MLLPVFSSDSGRGHIVRLQEINDEGIIVDDPYGDVSERLEVRESGKSGYRKQKVYDTRNIHKEGRNYQPKKGEDNLWRWEDLKKTQIKYAYVFSK</sequence>
<organism evidence="1 2">
    <name type="scientific">Flammeovirga kamogawensis</name>
    <dbReference type="NCBI Taxonomy" id="373891"/>
    <lineage>
        <taxon>Bacteria</taxon>
        <taxon>Pseudomonadati</taxon>
        <taxon>Bacteroidota</taxon>
        <taxon>Cytophagia</taxon>
        <taxon>Cytophagales</taxon>
        <taxon>Flammeovirgaceae</taxon>
        <taxon>Flammeovirga</taxon>
    </lineage>
</organism>
<proteinExistence type="predicted"/>
<keyword evidence="2" id="KW-1185">Reference proteome</keyword>
<accession>A0ABX8GPT2</accession>
<protein>
    <submittedName>
        <fullName evidence="1">Uncharacterized protein</fullName>
    </submittedName>
</protein>
<dbReference type="Proteomes" id="UP000682802">
    <property type="component" value="Chromosome 1"/>
</dbReference>
<evidence type="ECO:0000313" key="2">
    <source>
        <dbReference type="Proteomes" id="UP000682802"/>
    </source>
</evidence>
<dbReference type="EMBL" id="CP076128">
    <property type="protein sequence ID" value="QWG05619.1"/>
    <property type="molecule type" value="Genomic_DNA"/>
</dbReference>